<accession>A0ABN2V559</accession>
<dbReference type="EMBL" id="BAAAQN010000053">
    <property type="protein sequence ID" value="GAA2052223.1"/>
    <property type="molecule type" value="Genomic_DNA"/>
</dbReference>
<reference evidence="1 2" key="1">
    <citation type="journal article" date="2019" name="Int. J. Syst. Evol. Microbiol.">
        <title>The Global Catalogue of Microorganisms (GCM) 10K type strain sequencing project: providing services to taxonomists for standard genome sequencing and annotation.</title>
        <authorList>
            <consortium name="The Broad Institute Genomics Platform"/>
            <consortium name="The Broad Institute Genome Sequencing Center for Infectious Disease"/>
            <person name="Wu L."/>
            <person name="Ma J."/>
        </authorList>
    </citation>
    <scope>NUCLEOTIDE SEQUENCE [LARGE SCALE GENOMIC DNA]</scope>
    <source>
        <strain evidence="1 2">JCM 16014</strain>
    </source>
</reference>
<evidence type="ECO:0000313" key="1">
    <source>
        <dbReference type="EMBL" id="GAA2052223.1"/>
    </source>
</evidence>
<gene>
    <name evidence="1" type="ORF">GCM10009839_69420</name>
</gene>
<protein>
    <submittedName>
        <fullName evidence="1">Uncharacterized protein</fullName>
    </submittedName>
</protein>
<comment type="caution">
    <text evidence="1">The sequence shown here is derived from an EMBL/GenBank/DDBJ whole genome shotgun (WGS) entry which is preliminary data.</text>
</comment>
<keyword evidence="2" id="KW-1185">Reference proteome</keyword>
<dbReference type="RefSeq" id="WP_344669932.1">
    <property type="nucleotide sequence ID" value="NZ_BAAAQN010000053.1"/>
</dbReference>
<proteinExistence type="predicted"/>
<evidence type="ECO:0000313" key="2">
    <source>
        <dbReference type="Proteomes" id="UP001500751"/>
    </source>
</evidence>
<organism evidence="1 2">
    <name type="scientific">Catenulispora yoronensis</name>
    <dbReference type="NCBI Taxonomy" id="450799"/>
    <lineage>
        <taxon>Bacteria</taxon>
        <taxon>Bacillati</taxon>
        <taxon>Actinomycetota</taxon>
        <taxon>Actinomycetes</taxon>
        <taxon>Catenulisporales</taxon>
        <taxon>Catenulisporaceae</taxon>
        <taxon>Catenulispora</taxon>
    </lineage>
</organism>
<name>A0ABN2V559_9ACTN</name>
<dbReference type="Proteomes" id="UP001500751">
    <property type="component" value="Unassembled WGS sequence"/>
</dbReference>
<sequence length="130" mass="12949">MKLRSVSAPAARVTALISVTGLSAAVAVVGVNSFAHSMGATRIAIPAHATGRLAESTANLNGIEAAGAIGANAADRQLTAYPATFISHMAVGPVIVQASWAQSFLVNLGVLVPTATEVGGQGQADQLIAC</sequence>